<keyword evidence="2" id="KW-1185">Reference proteome</keyword>
<gene>
    <name evidence="1" type="ORF">EV702DRAFT_667280</name>
</gene>
<comment type="caution">
    <text evidence="1">The sequence shown here is derived from an EMBL/GenBank/DDBJ whole genome shotgun (WGS) entry which is preliminary data.</text>
</comment>
<proteinExistence type="predicted"/>
<dbReference type="Proteomes" id="UP000714275">
    <property type="component" value="Unassembled WGS sequence"/>
</dbReference>
<name>A0A9P7CXF4_9AGAM</name>
<sequence>MSDYRWDWPESYPDGTVQSGFTAAASHPSQLQYVSTLDQAATTGSISESIRGNYGDYDPSNSYPTGSSVTYYPNDNSVVLGANYPSSSQSINSAHHPGPSSSSIIHDLNIQGGRNFPTQPSVQSFHSYQPNVQQDLMQPPLGSVSHGHYQSFSSNTSYGNSVAQWQVPSLGIGHELPTPADESAAASDFFDVSKLTRGVRPLISKHKHRASKCKTLLSSKCAPSELISNLLALPTPKASPELVRDVKEGAVINMMQNLFQENLYPDEEDLTRLAMQAIDDTVNMYPQSKVELELWKLTSDVKALRSRLKGTIKLIHGDFRSIAEAIILPAYHLSLNTSGSMNKTRMLASRVAFIGSLLLNDIFADMFKQLQSPDGTFQTIRTPFGNPSLLYLLEYAVDDLQYSRYLCLNAPGWEPRLKNTIYLASVSCGSALLKRYRGQTTQFASDESDWYKCFTD</sequence>
<reference evidence="1" key="1">
    <citation type="journal article" date="2020" name="New Phytol.">
        <title>Comparative genomics reveals dynamic genome evolution in host specialist ectomycorrhizal fungi.</title>
        <authorList>
            <person name="Lofgren L.A."/>
            <person name="Nguyen N.H."/>
            <person name="Vilgalys R."/>
            <person name="Ruytinx J."/>
            <person name="Liao H.L."/>
            <person name="Branco S."/>
            <person name="Kuo A."/>
            <person name="LaButti K."/>
            <person name="Lipzen A."/>
            <person name="Andreopoulos W."/>
            <person name="Pangilinan J."/>
            <person name="Riley R."/>
            <person name="Hundley H."/>
            <person name="Na H."/>
            <person name="Barry K."/>
            <person name="Grigoriev I.V."/>
            <person name="Stajich J.E."/>
            <person name="Kennedy P.G."/>
        </authorList>
    </citation>
    <scope>NUCLEOTIDE SEQUENCE</scope>
    <source>
        <strain evidence="1">DOB743</strain>
    </source>
</reference>
<evidence type="ECO:0000313" key="2">
    <source>
        <dbReference type="Proteomes" id="UP000714275"/>
    </source>
</evidence>
<protein>
    <submittedName>
        <fullName evidence="1">Uncharacterized protein</fullName>
    </submittedName>
</protein>
<accession>A0A9P7CXF4</accession>
<dbReference type="OrthoDB" id="2609317at2759"/>
<organism evidence="1 2">
    <name type="scientific">Suillus placidus</name>
    <dbReference type="NCBI Taxonomy" id="48579"/>
    <lineage>
        <taxon>Eukaryota</taxon>
        <taxon>Fungi</taxon>
        <taxon>Dikarya</taxon>
        <taxon>Basidiomycota</taxon>
        <taxon>Agaricomycotina</taxon>
        <taxon>Agaricomycetes</taxon>
        <taxon>Agaricomycetidae</taxon>
        <taxon>Boletales</taxon>
        <taxon>Suillineae</taxon>
        <taxon>Suillaceae</taxon>
        <taxon>Suillus</taxon>
    </lineage>
</organism>
<dbReference type="AlphaFoldDB" id="A0A9P7CXF4"/>
<dbReference type="EMBL" id="JABBWD010000064">
    <property type="protein sequence ID" value="KAG1770600.1"/>
    <property type="molecule type" value="Genomic_DNA"/>
</dbReference>
<evidence type="ECO:0000313" key="1">
    <source>
        <dbReference type="EMBL" id="KAG1770600.1"/>
    </source>
</evidence>